<keyword evidence="3" id="KW-1185">Reference proteome</keyword>
<gene>
    <name evidence="2" type="ORF">DES48_102521</name>
</gene>
<feature type="transmembrane region" description="Helical" evidence="1">
    <location>
        <begin position="58"/>
        <end position="76"/>
    </location>
</feature>
<sequence length="487" mass="56053">MNQRKKSYLFLILCLGLGLLAELSFFHGVIGVSYVLFIAAFYAVLFLQQGVHFSHRRIGLLVMVLIWVLAASYLFYDNALFYQLNSLVIPVLVFLHIVLITTPNHIDWLSAIFANQVLQKFTQTFNYGKRWIKFVLKRTIFRQMNQATTQLVKRVVIGLLLGVPLLGVILSLLVSADANFESIVMEVPSFIIGLNVLEGLFRTVAVILLTILFFSAFKTLRKRYVLPLGKTMQTKQQASWDGVIAGTIIVLLNSIYVLFVVIQFKYFFGQAIQADFTYAEYARRGFFELVVVTVINWSMLLICLKFVPIKKQFSGYFMKSMYSLLIMASGVMLISAYIRLSMYENAYGFTMDRILAHAFMLFLIVIFAYTLIRVWLDGISVVHFYFIAGLIFYAALNAINPEQIIVENNLERYQQTEKIDIHYLNALSYSGIDGLITLYETAPDYPELQSVLKDRKESIEQLDLETWQSFNFKKQQVINRLKELELD</sequence>
<dbReference type="InterPro" id="IPR025291">
    <property type="entry name" value="DUF4153"/>
</dbReference>
<feature type="transmembrane region" description="Helical" evidence="1">
    <location>
        <begin position="379"/>
        <end position="399"/>
    </location>
</feature>
<feature type="transmembrane region" description="Helical" evidence="1">
    <location>
        <begin position="321"/>
        <end position="342"/>
    </location>
</feature>
<dbReference type="Pfam" id="PF13687">
    <property type="entry name" value="DUF4153"/>
    <property type="match status" value="1"/>
</dbReference>
<feature type="transmembrane region" description="Helical" evidence="1">
    <location>
        <begin position="82"/>
        <end position="100"/>
    </location>
</feature>
<feature type="transmembrane region" description="Helical" evidence="1">
    <location>
        <begin position="7"/>
        <end position="26"/>
    </location>
</feature>
<feature type="transmembrane region" description="Helical" evidence="1">
    <location>
        <begin position="196"/>
        <end position="217"/>
    </location>
</feature>
<evidence type="ECO:0000313" key="2">
    <source>
        <dbReference type="EMBL" id="RBP00753.1"/>
    </source>
</evidence>
<accession>A0A366EEK1</accession>
<feature type="transmembrane region" description="Helical" evidence="1">
    <location>
        <begin position="32"/>
        <end position="51"/>
    </location>
</feature>
<keyword evidence="1" id="KW-1133">Transmembrane helix</keyword>
<dbReference type="OrthoDB" id="9767931at2"/>
<protein>
    <submittedName>
        <fullName evidence="2">Uncharacterized protein DUF4173</fullName>
    </submittedName>
</protein>
<keyword evidence="1" id="KW-0472">Membrane</keyword>
<dbReference type="RefSeq" id="WP_113867641.1">
    <property type="nucleotide sequence ID" value="NZ_BAABQN010000002.1"/>
</dbReference>
<reference evidence="2 3" key="1">
    <citation type="submission" date="2018-06" db="EMBL/GenBank/DDBJ databases">
        <title>Genomic Encyclopedia of Type Strains, Phase IV (KMG-IV): sequencing the most valuable type-strain genomes for metagenomic binning, comparative biology and taxonomic classification.</title>
        <authorList>
            <person name="Goeker M."/>
        </authorList>
    </citation>
    <scope>NUCLEOTIDE SEQUENCE [LARGE SCALE GENOMIC DNA]</scope>
    <source>
        <strain evidence="2 3">DSM 15140</strain>
    </source>
</reference>
<dbReference type="EMBL" id="QNRI01000002">
    <property type="protein sequence ID" value="RBP00753.1"/>
    <property type="molecule type" value="Genomic_DNA"/>
</dbReference>
<feature type="transmembrane region" description="Helical" evidence="1">
    <location>
        <begin position="286"/>
        <end position="309"/>
    </location>
</feature>
<feature type="transmembrane region" description="Helical" evidence="1">
    <location>
        <begin position="238"/>
        <end position="266"/>
    </location>
</feature>
<dbReference type="AlphaFoldDB" id="A0A366EEK1"/>
<feature type="transmembrane region" description="Helical" evidence="1">
    <location>
        <begin position="151"/>
        <end position="176"/>
    </location>
</feature>
<name>A0A366EEK1_9BACI</name>
<evidence type="ECO:0000313" key="3">
    <source>
        <dbReference type="Proteomes" id="UP000252254"/>
    </source>
</evidence>
<comment type="caution">
    <text evidence="2">The sequence shown here is derived from an EMBL/GenBank/DDBJ whole genome shotgun (WGS) entry which is preliminary data.</text>
</comment>
<feature type="transmembrane region" description="Helical" evidence="1">
    <location>
        <begin position="354"/>
        <end position="372"/>
    </location>
</feature>
<dbReference type="STRING" id="200904.GCA_900168775_00780"/>
<evidence type="ECO:0000256" key="1">
    <source>
        <dbReference type="SAM" id="Phobius"/>
    </source>
</evidence>
<organism evidence="2 3">
    <name type="scientific">Paraliobacillus ryukyuensis</name>
    <dbReference type="NCBI Taxonomy" id="200904"/>
    <lineage>
        <taxon>Bacteria</taxon>
        <taxon>Bacillati</taxon>
        <taxon>Bacillota</taxon>
        <taxon>Bacilli</taxon>
        <taxon>Bacillales</taxon>
        <taxon>Bacillaceae</taxon>
        <taxon>Paraliobacillus</taxon>
    </lineage>
</organism>
<proteinExistence type="predicted"/>
<keyword evidence="1" id="KW-0812">Transmembrane</keyword>
<dbReference type="Proteomes" id="UP000252254">
    <property type="component" value="Unassembled WGS sequence"/>
</dbReference>